<comment type="similarity">
    <text evidence="1">Belongs to the type-I restriction system S methylase family.</text>
</comment>
<evidence type="ECO:0000313" key="5">
    <source>
        <dbReference type="EMBL" id="OAL09749.1"/>
    </source>
</evidence>
<name>A0A1A9QDI1_9MOLU</name>
<dbReference type="PANTHER" id="PTHR30408:SF12">
    <property type="entry name" value="TYPE I RESTRICTION ENZYME MJAVIII SPECIFICITY SUBUNIT"/>
    <property type="match status" value="1"/>
</dbReference>
<keyword evidence="6" id="KW-1185">Reference proteome</keyword>
<evidence type="ECO:0000256" key="2">
    <source>
        <dbReference type="ARBA" id="ARBA00022747"/>
    </source>
</evidence>
<dbReference type="GO" id="GO:0009307">
    <property type="term" value="P:DNA restriction-modification system"/>
    <property type="evidence" value="ECO:0007669"/>
    <property type="project" value="UniProtKB-KW"/>
</dbReference>
<gene>
    <name evidence="5" type="ORF">A6V39_05290</name>
</gene>
<keyword evidence="2" id="KW-0680">Restriction system</keyword>
<dbReference type="PANTHER" id="PTHR30408">
    <property type="entry name" value="TYPE-1 RESTRICTION ENZYME ECOKI SPECIFICITY PROTEIN"/>
    <property type="match status" value="1"/>
</dbReference>
<comment type="caution">
    <text evidence="5">The sequence shown here is derived from an EMBL/GenBank/DDBJ whole genome shotgun (WGS) entry which is preliminary data.</text>
</comment>
<evidence type="ECO:0000259" key="4">
    <source>
        <dbReference type="Pfam" id="PF01420"/>
    </source>
</evidence>
<dbReference type="InterPro" id="IPR052021">
    <property type="entry name" value="Type-I_RS_S_subunit"/>
</dbReference>
<dbReference type="STRING" id="432608.A6V39_05290"/>
<keyword evidence="3" id="KW-0238">DNA-binding</keyword>
<dbReference type="Proteomes" id="UP000077623">
    <property type="component" value="Unassembled WGS sequence"/>
</dbReference>
<dbReference type="InterPro" id="IPR000055">
    <property type="entry name" value="Restrct_endonuc_typeI_TRD"/>
</dbReference>
<dbReference type="InterPro" id="IPR044946">
    <property type="entry name" value="Restrct_endonuc_typeI_TRD_sf"/>
</dbReference>
<feature type="domain" description="Type I restriction modification DNA specificity" evidence="4">
    <location>
        <begin position="2"/>
        <end position="152"/>
    </location>
</feature>
<accession>A0A1A9QDI1</accession>
<dbReference type="Gene3D" id="3.90.220.20">
    <property type="entry name" value="DNA methylase specificity domains"/>
    <property type="match status" value="1"/>
</dbReference>
<protein>
    <recommendedName>
        <fullName evidence="4">Type I restriction modification DNA specificity domain-containing protein</fullName>
    </recommendedName>
</protein>
<evidence type="ECO:0000313" key="6">
    <source>
        <dbReference type="Proteomes" id="UP000077623"/>
    </source>
</evidence>
<dbReference type="GO" id="GO:0003677">
    <property type="term" value="F:DNA binding"/>
    <property type="evidence" value="ECO:0007669"/>
    <property type="project" value="UniProtKB-KW"/>
</dbReference>
<organism evidence="5 6">
    <name type="scientific">Candidatus Mycoplasma haematobovis</name>
    <dbReference type="NCBI Taxonomy" id="432608"/>
    <lineage>
        <taxon>Bacteria</taxon>
        <taxon>Bacillati</taxon>
        <taxon>Mycoplasmatota</taxon>
        <taxon>Mollicutes</taxon>
        <taxon>Mycoplasmataceae</taxon>
        <taxon>Mycoplasma</taxon>
    </lineage>
</organism>
<dbReference type="RefSeq" id="WP_187150697.1">
    <property type="nucleotide sequence ID" value="NZ_LWUJ01000015.1"/>
</dbReference>
<dbReference type="Pfam" id="PF01420">
    <property type="entry name" value="Methylase_S"/>
    <property type="match status" value="1"/>
</dbReference>
<proteinExistence type="inferred from homology"/>
<reference evidence="6" key="1">
    <citation type="submission" date="2016-04" db="EMBL/GenBank/DDBJ databases">
        <authorList>
            <person name="Quiroz-Castaneda R.E."/>
            <person name="Martinez-Ocampo F."/>
        </authorList>
    </citation>
    <scope>NUCLEOTIDE SEQUENCE [LARGE SCALE GENOMIC DNA]</scope>
    <source>
        <strain evidence="6">INIFAP01</strain>
    </source>
</reference>
<dbReference type="REBASE" id="159375">
    <property type="entry name" value="S3.MhaP01ORF5270P"/>
</dbReference>
<evidence type="ECO:0000256" key="1">
    <source>
        <dbReference type="ARBA" id="ARBA00010923"/>
    </source>
</evidence>
<dbReference type="SUPFAM" id="SSF116734">
    <property type="entry name" value="DNA methylase specificity domain"/>
    <property type="match status" value="1"/>
</dbReference>
<dbReference type="EMBL" id="LWUJ01000015">
    <property type="protein sequence ID" value="OAL09749.1"/>
    <property type="molecule type" value="Genomic_DNA"/>
</dbReference>
<evidence type="ECO:0000256" key="3">
    <source>
        <dbReference type="ARBA" id="ARBA00023125"/>
    </source>
</evidence>
<sequence length="159" mass="18612">MKKVTLGEVCKFQTGFWFKPTKYKKSGFPILRIKNIQQGKIYFKNIVFFDPLDYEKNLNKYKIKSNDIVIALSGATAGKIAFNNSDQILFLNTATGRIDPDETRINRRYLYHFLLSKNKELYEMAICGTQPNLYFSSIKNMEIILPSLSEQNRTEQQRY</sequence>
<dbReference type="AlphaFoldDB" id="A0A1A9QDI1"/>